<organism evidence="11 12">
    <name type="scientific">Rugosimonospora acidiphila</name>
    <dbReference type="NCBI Taxonomy" id="556531"/>
    <lineage>
        <taxon>Bacteria</taxon>
        <taxon>Bacillati</taxon>
        <taxon>Actinomycetota</taxon>
        <taxon>Actinomycetes</taxon>
        <taxon>Micromonosporales</taxon>
        <taxon>Micromonosporaceae</taxon>
        <taxon>Rugosimonospora</taxon>
    </lineage>
</organism>
<dbReference type="SUPFAM" id="SSF103473">
    <property type="entry name" value="MFS general substrate transporter"/>
    <property type="match status" value="1"/>
</dbReference>
<feature type="transmembrane region" description="Helical" evidence="9">
    <location>
        <begin position="191"/>
        <end position="213"/>
    </location>
</feature>
<protein>
    <submittedName>
        <fullName evidence="11">MDR family MFS transporter</fullName>
    </submittedName>
</protein>
<dbReference type="InterPro" id="IPR011701">
    <property type="entry name" value="MFS"/>
</dbReference>
<feature type="transmembrane region" description="Helical" evidence="9">
    <location>
        <begin position="290"/>
        <end position="315"/>
    </location>
</feature>
<dbReference type="InterPro" id="IPR036259">
    <property type="entry name" value="MFS_trans_sf"/>
</dbReference>
<comment type="subcellular location">
    <subcellularLocation>
        <location evidence="1">Cell membrane</location>
        <topology evidence="1">Multi-pass membrane protein</topology>
    </subcellularLocation>
</comment>
<evidence type="ECO:0000256" key="4">
    <source>
        <dbReference type="ARBA" id="ARBA00022475"/>
    </source>
</evidence>
<feature type="transmembrane region" description="Helical" evidence="9">
    <location>
        <begin position="102"/>
        <end position="121"/>
    </location>
</feature>
<gene>
    <name evidence="11" type="ORF">GCM10023322_64450</name>
</gene>
<sequence length="478" mass="49956">MSRVESDQRIVGGRTSAAGPTPTDALPEVLPHRRLIFAIVSIALFMSSIDQTIVATALPAIEHDFSAHINWSGWTITIYALGQVMAMPLAGKISDQFGRKKVFLIAAVVFIAASLSCGFATNIQTLVVLRAVQAIGGGAFMPSATGIVSDHFGKDRDRALGMFSSIFPIGGIVGPIIGGAFVAAWSWRGIFLVNVPIGIVLIVLATIFIPRGVTRRTARTDLRGVLLLGLLILSAMFGITYLGSASVSLDSPVFLGSEAVALVAAWLFVRHSRTYPAPFIPFQLLRGRGFGTMNLINLLYGAAALGFGALVPLYAENRFGITALAAGTLLTARAVGMICVAALAVAALRRTGYQLPMIVGFVVVAGGLALMSTTPRGLTPYLWLAVAAAITGVGMGMSTPASNNASMQLAPDQVAAIAGLRGMFRQSGAIMAVSVTTTIVARSADPGIAQAHIFAAFAGLLILAIPLVFLVPDHRGSW</sequence>
<dbReference type="PROSITE" id="PS50850">
    <property type="entry name" value="MFS"/>
    <property type="match status" value="1"/>
</dbReference>
<evidence type="ECO:0000256" key="1">
    <source>
        <dbReference type="ARBA" id="ARBA00004651"/>
    </source>
</evidence>
<evidence type="ECO:0000259" key="10">
    <source>
        <dbReference type="PROSITE" id="PS50850"/>
    </source>
</evidence>
<dbReference type="InterPro" id="IPR020846">
    <property type="entry name" value="MFS_dom"/>
</dbReference>
<dbReference type="PROSITE" id="PS00216">
    <property type="entry name" value="SUGAR_TRANSPORT_1"/>
    <property type="match status" value="1"/>
</dbReference>
<dbReference type="RefSeq" id="WP_345636016.1">
    <property type="nucleotide sequence ID" value="NZ_BAABJQ010000025.1"/>
</dbReference>
<feature type="region of interest" description="Disordered" evidence="8">
    <location>
        <begin position="1"/>
        <end position="23"/>
    </location>
</feature>
<dbReference type="EMBL" id="BAABJQ010000025">
    <property type="protein sequence ID" value="GAA5196156.1"/>
    <property type="molecule type" value="Genomic_DNA"/>
</dbReference>
<feature type="transmembrane region" description="Helical" evidence="9">
    <location>
        <begin position="251"/>
        <end position="269"/>
    </location>
</feature>
<keyword evidence="3" id="KW-0813">Transport</keyword>
<evidence type="ECO:0000256" key="8">
    <source>
        <dbReference type="SAM" id="MobiDB-lite"/>
    </source>
</evidence>
<proteinExistence type="inferred from homology"/>
<dbReference type="PANTHER" id="PTHR42718">
    <property type="entry name" value="MAJOR FACILITATOR SUPERFAMILY MULTIDRUG TRANSPORTER MFSC"/>
    <property type="match status" value="1"/>
</dbReference>
<evidence type="ECO:0000256" key="5">
    <source>
        <dbReference type="ARBA" id="ARBA00022692"/>
    </source>
</evidence>
<keyword evidence="5 9" id="KW-0812">Transmembrane</keyword>
<dbReference type="InterPro" id="IPR005829">
    <property type="entry name" value="Sugar_transporter_CS"/>
</dbReference>
<feature type="transmembrane region" description="Helical" evidence="9">
    <location>
        <begin position="321"/>
        <end position="348"/>
    </location>
</feature>
<evidence type="ECO:0000256" key="9">
    <source>
        <dbReference type="SAM" id="Phobius"/>
    </source>
</evidence>
<evidence type="ECO:0000313" key="12">
    <source>
        <dbReference type="Proteomes" id="UP001501570"/>
    </source>
</evidence>
<dbReference type="Proteomes" id="UP001501570">
    <property type="component" value="Unassembled WGS sequence"/>
</dbReference>
<keyword evidence="6 9" id="KW-1133">Transmembrane helix</keyword>
<feature type="domain" description="Major facilitator superfamily (MFS) profile" evidence="10">
    <location>
        <begin position="36"/>
        <end position="476"/>
    </location>
</feature>
<evidence type="ECO:0000256" key="6">
    <source>
        <dbReference type="ARBA" id="ARBA00022989"/>
    </source>
</evidence>
<dbReference type="PRINTS" id="PR01035">
    <property type="entry name" value="TCRTETA"/>
</dbReference>
<feature type="transmembrane region" description="Helical" evidence="9">
    <location>
        <begin position="160"/>
        <end position="185"/>
    </location>
</feature>
<dbReference type="Gene3D" id="1.20.1720.10">
    <property type="entry name" value="Multidrug resistance protein D"/>
    <property type="match status" value="1"/>
</dbReference>
<accession>A0ABP9SGZ4</accession>
<feature type="transmembrane region" description="Helical" evidence="9">
    <location>
        <begin position="422"/>
        <end position="441"/>
    </location>
</feature>
<evidence type="ECO:0000313" key="11">
    <source>
        <dbReference type="EMBL" id="GAA5196156.1"/>
    </source>
</evidence>
<reference evidence="12" key="1">
    <citation type="journal article" date="2019" name="Int. J. Syst. Evol. Microbiol.">
        <title>The Global Catalogue of Microorganisms (GCM) 10K type strain sequencing project: providing services to taxonomists for standard genome sequencing and annotation.</title>
        <authorList>
            <consortium name="The Broad Institute Genomics Platform"/>
            <consortium name="The Broad Institute Genome Sequencing Center for Infectious Disease"/>
            <person name="Wu L."/>
            <person name="Ma J."/>
        </authorList>
    </citation>
    <scope>NUCLEOTIDE SEQUENCE [LARGE SCALE GENOMIC DNA]</scope>
    <source>
        <strain evidence="12">JCM 18304</strain>
    </source>
</reference>
<feature type="transmembrane region" description="Helical" evidence="9">
    <location>
        <begin position="71"/>
        <end position="90"/>
    </location>
</feature>
<comment type="similarity">
    <text evidence="2">Belongs to the major facilitator superfamily. TCR/Tet family.</text>
</comment>
<dbReference type="PANTHER" id="PTHR42718:SF46">
    <property type="entry name" value="BLR6921 PROTEIN"/>
    <property type="match status" value="1"/>
</dbReference>
<dbReference type="Pfam" id="PF07690">
    <property type="entry name" value="MFS_1"/>
    <property type="match status" value="1"/>
</dbReference>
<keyword evidence="7 9" id="KW-0472">Membrane</keyword>
<feature type="transmembrane region" description="Helical" evidence="9">
    <location>
        <begin position="35"/>
        <end position="59"/>
    </location>
</feature>
<keyword evidence="4" id="KW-1003">Cell membrane</keyword>
<name>A0ABP9SGZ4_9ACTN</name>
<comment type="caution">
    <text evidence="11">The sequence shown here is derived from an EMBL/GenBank/DDBJ whole genome shotgun (WGS) entry which is preliminary data.</text>
</comment>
<evidence type="ECO:0000256" key="2">
    <source>
        <dbReference type="ARBA" id="ARBA00007520"/>
    </source>
</evidence>
<feature type="transmembrane region" description="Helical" evidence="9">
    <location>
        <begin position="355"/>
        <end position="375"/>
    </location>
</feature>
<feature type="transmembrane region" description="Helical" evidence="9">
    <location>
        <begin position="225"/>
        <end position="245"/>
    </location>
</feature>
<dbReference type="InterPro" id="IPR001958">
    <property type="entry name" value="Tet-R_TetA/multi-R_MdtG-like"/>
</dbReference>
<evidence type="ECO:0000256" key="3">
    <source>
        <dbReference type="ARBA" id="ARBA00022448"/>
    </source>
</evidence>
<feature type="transmembrane region" description="Helical" evidence="9">
    <location>
        <begin position="381"/>
        <end position="401"/>
    </location>
</feature>
<evidence type="ECO:0000256" key="7">
    <source>
        <dbReference type="ARBA" id="ARBA00023136"/>
    </source>
</evidence>
<feature type="transmembrane region" description="Helical" evidence="9">
    <location>
        <begin position="453"/>
        <end position="471"/>
    </location>
</feature>
<keyword evidence="12" id="KW-1185">Reference proteome</keyword>
<dbReference type="Gene3D" id="1.20.1250.20">
    <property type="entry name" value="MFS general substrate transporter like domains"/>
    <property type="match status" value="1"/>
</dbReference>
<feature type="transmembrane region" description="Helical" evidence="9">
    <location>
        <begin position="127"/>
        <end position="148"/>
    </location>
</feature>